<reference evidence="1 2" key="1">
    <citation type="journal article" date="2023" name="Life. Sci Alliance">
        <title>Evolutionary insights into 3D genome organization and epigenetic landscape of Vigna mungo.</title>
        <authorList>
            <person name="Junaid A."/>
            <person name="Singh B."/>
            <person name="Bhatia S."/>
        </authorList>
    </citation>
    <scope>NUCLEOTIDE SEQUENCE [LARGE SCALE GENOMIC DNA]</scope>
    <source>
        <strain evidence="1">Urdbean</strain>
    </source>
</reference>
<name>A0AAQ3MWL1_VIGMU</name>
<gene>
    <name evidence="1" type="ORF">V8G54_030661</name>
</gene>
<evidence type="ECO:0000313" key="1">
    <source>
        <dbReference type="EMBL" id="WVY98510.1"/>
    </source>
</evidence>
<sequence>LHFVHHKRAIHTYKPVKKKKKKTAQNISILPHNCTDQRQPITVMLKSRNILRSGPCDHNLYVKRDNPSYNIEPVTPDQQAKIQSSLIVYNLFLLCSCPTILDR</sequence>
<dbReference type="EMBL" id="CP144692">
    <property type="protein sequence ID" value="WVY98510.1"/>
    <property type="molecule type" value="Genomic_DNA"/>
</dbReference>
<accession>A0AAQ3MWL1</accession>
<feature type="non-terminal residue" evidence="1">
    <location>
        <position position="1"/>
    </location>
</feature>
<dbReference type="Proteomes" id="UP001374535">
    <property type="component" value="Chromosome 9"/>
</dbReference>
<proteinExistence type="predicted"/>
<protein>
    <submittedName>
        <fullName evidence="1">Uncharacterized protein</fullName>
    </submittedName>
</protein>
<evidence type="ECO:0000313" key="2">
    <source>
        <dbReference type="Proteomes" id="UP001374535"/>
    </source>
</evidence>
<dbReference type="AlphaFoldDB" id="A0AAQ3MWL1"/>
<keyword evidence="2" id="KW-1185">Reference proteome</keyword>
<organism evidence="1 2">
    <name type="scientific">Vigna mungo</name>
    <name type="common">Black gram</name>
    <name type="synonym">Phaseolus mungo</name>
    <dbReference type="NCBI Taxonomy" id="3915"/>
    <lineage>
        <taxon>Eukaryota</taxon>
        <taxon>Viridiplantae</taxon>
        <taxon>Streptophyta</taxon>
        <taxon>Embryophyta</taxon>
        <taxon>Tracheophyta</taxon>
        <taxon>Spermatophyta</taxon>
        <taxon>Magnoliopsida</taxon>
        <taxon>eudicotyledons</taxon>
        <taxon>Gunneridae</taxon>
        <taxon>Pentapetalae</taxon>
        <taxon>rosids</taxon>
        <taxon>fabids</taxon>
        <taxon>Fabales</taxon>
        <taxon>Fabaceae</taxon>
        <taxon>Papilionoideae</taxon>
        <taxon>50 kb inversion clade</taxon>
        <taxon>NPAAA clade</taxon>
        <taxon>indigoferoid/millettioid clade</taxon>
        <taxon>Phaseoleae</taxon>
        <taxon>Vigna</taxon>
    </lineage>
</organism>